<evidence type="ECO:0000313" key="2">
    <source>
        <dbReference type="EMBL" id="KAE9972119.1"/>
    </source>
</evidence>
<evidence type="ECO:0000259" key="1">
    <source>
        <dbReference type="Pfam" id="PF20237"/>
    </source>
</evidence>
<dbReference type="PANTHER" id="PTHR34502">
    <property type="entry name" value="DUF6594 DOMAIN-CONTAINING PROTEIN-RELATED"/>
    <property type="match status" value="1"/>
</dbReference>
<proteinExistence type="predicted"/>
<gene>
    <name evidence="2" type="ORF">EG328_005187</name>
</gene>
<dbReference type="AlphaFoldDB" id="A0A8H3UKU8"/>
<sequence>MAQVPNAVGGYPKLATHMGMFPELAVFKQFGDISARNLLYLQAELIMLHKELLEAENFDDKIKGLFYSKNFSELLRSHELKDDRKQWDLILRLREKLKEYGKSLATTIFHGRSLT</sequence>
<name>A0A8H3UKU8_VENIN</name>
<accession>A0A8H3UKU8</accession>
<reference evidence="2 3" key="1">
    <citation type="submission" date="2018-12" db="EMBL/GenBank/DDBJ databases">
        <title>Venturia inaequalis Genome Resource.</title>
        <authorList>
            <person name="Lichtner F.J."/>
        </authorList>
    </citation>
    <scope>NUCLEOTIDE SEQUENCE [LARGE SCALE GENOMIC DNA]</scope>
    <source>
        <strain evidence="2 3">120213</strain>
    </source>
</reference>
<dbReference type="PANTHER" id="PTHR34502:SF5">
    <property type="entry name" value="DUF6594 DOMAIN-CONTAINING PROTEIN"/>
    <property type="match status" value="1"/>
</dbReference>
<dbReference type="EMBL" id="WNWS01000279">
    <property type="protein sequence ID" value="KAE9972119.1"/>
    <property type="molecule type" value="Genomic_DNA"/>
</dbReference>
<evidence type="ECO:0000313" key="3">
    <source>
        <dbReference type="Proteomes" id="UP000447873"/>
    </source>
</evidence>
<dbReference type="InterPro" id="IPR046529">
    <property type="entry name" value="DUF6594"/>
</dbReference>
<organism evidence="2 3">
    <name type="scientific">Venturia inaequalis</name>
    <name type="common">Apple scab fungus</name>
    <dbReference type="NCBI Taxonomy" id="5025"/>
    <lineage>
        <taxon>Eukaryota</taxon>
        <taxon>Fungi</taxon>
        <taxon>Dikarya</taxon>
        <taxon>Ascomycota</taxon>
        <taxon>Pezizomycotina</taxon>
        <taxon>Dothideomycetes</taxon>
        <taxon>Pleosporomycetidae</taxon>
        <taxon>Venturiales</taxon>
        <taxon>Venturiaceae</taxon>
        <taxon>Venturia</taxon>
    </lineage>
</organism>
<dbReference type="Pfam" id="PF20237">
    <property type="entry name" value="DUF6594"/>
    <property type="match status" value="1"/>
</dbReference>
<dbReference type="Proteomes" id="UP000447873">
    <property type="component" value="Unassembled WGS sequence"/>
</dbReference>
<protein>
    <recommendedName>
        <fullName evidence="1">DUF6594 domain-containing protein</fullName>
    </recommendedName>
</protein>
<comment type="caution">
    <text evidence="2">The sequence shown here is derived from an EMBL/GenBank/DDBJ whole genome shotgun (WGS) entry which is preliminary data.</text>
</comment>
<feature type="domain" description="DUF6594" evidence="1">
    <location>
        <begin position="11"/>
        <end position="104"/>
    </location>
</feature>